<dbReference type="EMBL" id="JMTB01000117">
    <property type="protein sequence ID" value="KFB99326.1"/>
    <property type="molecule type" value="Genomic_DNA"/>
</dbReference>
<gene>
    <name evidence="1" type="ORF">GTGU_04329</name>
</gene>
<protein>
    <submittedName>
        <fullName evidence="1">Uncharacterized protein</fullName>
    </submittedName>
</protein>
<name>A0A084ZPD2_9ENTR</name>
<comment type="caution">
    <text evidence="1">The sequence shown here is derived from an EMBL/GenBank/DDBJ whole genome shotgun (WGS) entry which is preliminary data.</text>
</comment>
<keyword evidence="2" id="KW-1185">Reference proteome</keyword>
<proteinExistence type="predicted"/>
<accession>A0A084ZPD2</accession>
<dbReference type="Proteomes" id="UP000028630">
    <property type="component" value="Unassembled WGS sequence"/>
</dbReference>
<reference evidence="2" key="1">
    <citation type="submission" date="2014-05" db="EMBL/GenBank/DDBJ databases">
        <title>ATOL: Assembling a taxonomically balanced genome-scale reconstruction of the evolutionary history of the Enterobacteriaceae.</title>
        <authorList>
            <person name="Plunkett G. III"/>
            <person name="Neeno-Eckwall E.C."/>
            <person name="Glasner J.D."/>
            <person name="Perna N.T."/>
        </authorList>
    </citation>
    <scope>NUCLEOTIDE SEQUENCE [LARGE SCALE GENOMIC DNA]</scope>
    <source>
        <strain evidence="2">ATCC 49490</strain>
    </source>
</reference>
<sequence>MYISFMCGKYFCWFNGEISCFIVMHMMSFDDVMLLANISVITKL</sequence>
<organism evidence="1 2">
    <name type="scientific">Trabulsiella guamensis ATCC 49490</name>
    <dbReference type="NCBI Taxonomy" id="1005994"/>
    <lineage>
        <taxon>Bacteria</taxon>
        <taxon>Pseudomonadati</taxon>
        <taxon>Pseudomonadota</taxon>
        <taxon>Gammaproteobacteria</taxon>
        <taxon>Enterobacterales</taxon>
        <taxon>Enterobacteriaceae</taxon>
        <taxon>Trabulsiella</taxon>
    </lineage>
</organism>
<evidence type="ECO:0000313" key="1">
    <source>
        <dbReference type="EMBL" id="KFB99326.1"/>
    </source>
</evidence>
<dbReference type="AlphaFoldDB" id="A0A084ZPD2"/>
<evidence type="ECO:0000313" key="2">
    <source>
        <dbReference type="Proteomes" id="UP000028630"/>
    </source>
</evidence>